<dbReference type="AlphaFoldDB" id="A0A6M5YZI3"/>
<dbReference type="KEGG" id="ftj:FTUN_6435"/>
<evidence type="ECO:0000313" key="4">
    <source>
        <dbReference type="Proteomes" id="UP000503447"/>
    </source>
</evidence>
<organism evidence="3 4">
    <name type="scientific">Frigoriglobus tundricola</name>
    <dbReference type="NCBI Taxonomy" id="2774151"/>
    <lineage>
        <taxon>Bacteria</taxon>
        <taxon>Pseudomonadati</taxon>
        <taxon>Planctomycetota</taxon>
        <taxon>Planctomycetia</taxon>
        <taxon>Gemmatales</taxon>
        <taxon>Gemmataceae</taxon>
        <taxon>Frigoriglobus</taxon>
    </lineage>
</organism>
<sequence>MMTRSSRRRRRGSMLPLMAVSVISLFAFVALAVDLGMLAVSRTQCQNAADAAALTACRTLNNNPGSTNNNLAPAVTNAKTTVTSNVNLSAKFTTAQFQKIEVGQYLYNTTSQTFGVSTWNDVTSSQTVTPPSGSWTAIRTTLSSTQPTYFMNVLGVTSMPTGAQAVAVYKPRDVAFVLDMTGSMAYASTFNYNNVSLNPDPMVPSFGHYGLVTSNLVATANQYDSNGQVISRNNFTMATPGGPPIVRTFVWDPANATAPSTSAYPVTSTTSSLLNAFHRWSPPESGGDSTNYVPTTYDFTGYNAYHIGTEATPKGPTPAPYSFQTMTDSTSPAITYVGDRYRRADGSINKTDTTWATGASSTKAAATAIELLGYNVSGSNVRGGTSGTTTITTVDKFRDTVWETNGYDLDVKAYRTWKTNSNSEKPGDPGSFSTQVAAADKFQGFSMGPGYWGKTFFMWPPDPRWGGGTGTPDPTSPNTASNPVIPKDTNGNWLCDWRRRFFLNSSGTSWTVTPGVSSATATAGVDASLFNTGSGQALAGSGYTINYAAVLKWLKTGPQVLPPNLRAGRILYYSSIPDDVNTGTGTAQQVLDKVFWRKYIDFVFGTKVDTNNYTSAGYLYGVGDSPAGFSQSVYASNLNPWALNLNWTSVTPYMNYADSPLRPRLHFWFGPLSLMNFLQDSTQGGPQSSNWMAGTVSEAQCWQLKAGMNSVIADVQANHPNDFMGMTMFASNSTNYQVPRVGTSQNYTALQNALFYPKSLLSGINSGNVTTEERPYNTSFSSVAEGEIPNANGGTNPNSGLAVAFNLLCGSASLPAATYGAPRRGASKLVIFETDGVPNAYANYTLTKAGYNTYYSNFTSDTGTSTGAQACTQPAIDVVTQMNQQLASTSSSGTNSGLSLPNAPVRVYPIAFGDLFDPVAAPNATFRPTALQFLANIAAAGNTGSSTATTINSNQIITGPYETRISLLKTCMQNIFQSGLSVTLIQ</sequence>
<evidence type="ECO:0000256" key="1">
    <source>
        <dbReference type="SAM" id="MobiDB-lite"/>
    </source>
</evidence>
<evidence type="ECO:0000259" key="2">
    <source>
        <dbReference type="Pfam" id="PF13400"/>
    </source>
</evidence>
<keyword evidence="4" id="KW-1185">Reference proteome</keyword>
<dbReference type="Gene3D" id="3.40.50.410">
    <property type="entry name" value="von Willebrand factor, type A domain"/>
    <property type="match status" value="1"/>
</dbReference>
<dbReference type="InterPro" id="IPR036465">
    <property type="entry name" value="vWFA_dom_sf"/>
</dbReference>
<accession>A0A6M5YZI3</accession>
<dbReference type="Proteomes" id="UP000503447">
    <property type="component" value="Chromosome"/>
</dbReference>
<dbReference type="EMBL" id="CP053452">
    <property type="protein sequence ID" value="QJW98840.1"/>
    <property type="molecule type" value="Genomic_DNA"/>
</dbReference>
<feature type="region of interest" description="Disordered" evidence="1">
    <location>
        <begin position="464"/>
        <end position="487"/>
    </location>
</feature>
<feature type="domain" description="Putative Flp pilus-assembly TadG-like N-terminal" evidence="2">
    <location>
        <begin position="12"/>
        <end position="56"/>
    </location>
</feature>
<gene>
    <name evidence="3" type="ORF">FTUN_6435</name>
</gene>
<dbReference type="Pfam" id="PF13400">
    <property type="entry name" value="Tad"/>
    <property type="match status" value="1"/>
</dbReference>
<name>A0A6M5YZI3_9BACT</name>
<dbReference type="InterPro" id="IPR028087">
    <property type="entry name" value="Tad_N"/>
</dbReference>
<protein>
    <recommendedName>
        <fullName evidence="2">Putative Flp pilus-assembly TadG-like N-terminal domain-containing protein</fullName>
    </recommendedName>
</protein>
<evidence type="ECO:0000313" key="3">
    <source>
        <dbReference type="EMBL" id="QJW98840.1"/>
    </source>
</evidence>
<proteinExistence type="predicted"/>
<reference evidence="4" key="1">
    <citation type="submission" date="2020-05" db="EMBL/GenBank/DDBJ databases">
        <title>Frigoriglobus tundricola gen. nov., sp. nov., a psychrotolerant cellulolytic planctomycete of the family Gemmataceae with two divergent copies of 16S rRNA gene.</title>
        <authorList>
            <person name="Kulichevskaya I.S."/>
            <person name="Ivanova A.A."/>
            <person name="Naumoff D.G."/>
            <person name="Beletsky A.V."/>
            <person name="Rijpstra W.I.C."/>
            <person name="Sinninghe Damste J.S."/>
            <person name="Mardanov A.V."/>
            <person name="Ravin N.V."/>
            <person name="Dedysh S.N."/>
        </authorList>
    </citation>
    <scope>NUCLEOTIDE SEQUENCE [LARGE SCALE GENOMIC DNA]</scope>
    <source>
        <strain evidence="4">PL17</strain>
    </source>
</reference>
<dbReference type="RefSeq" id="WP_171473922.1">
    <property type="nucleotide sequence ID" value="NZ_CP053452.2"/>
</dbReference>